<keyword evidence="6" id="KW-0963">Cytoplasm</keyword>
<evidence type="ECO:0000256" key="13">
    <source>
        <dbReference type="PIRSR" id="PIRSR001365-2"/>
    </source>
</evidence>
<evidence type="ECO:0000256" key="6">
    <source>
        <dbReference type="ARBA" id="ARBA00022490"/>
    </source>
</evidence>
<comment type="subunit">
    <text evidence="4">Homotetramer.</text>
</comment>
<dbReference type="GO" id="GO:0005737">
    <property type="term" value="C:cytoplasm"/>
    <property type="evidence" value="ECO:0007669"/>
    <property type="project" value="UniProtKB-SubCell"/>
</dbReference>
<dbReference type="InterPro" id="IPR002220">
    <property type="entry name" value="DapA-like"/>
</dbReference>
<dbReference type="Gene3D" id="3.20.20.70">
    <property type="entry name" value="Aldolase class I"/>
    <property type="match status" value="1"/>
</dbReference>
<dbReference type="SUPFAM" id="SSF51569">
    <property type="entry name" value="Aldolase"/>
    <property type="match status" value="1"/>
</dbReference>
<keyword evidence="8" id="KW-0704">Schiff base</keyword>
<comment type="catalytic activity">
    <reaction evidence="10">
        <text>aceneuramate = aldehydo-N-acetyl-D-mannosamine + pyruvate</text>
        <dbReference type="Rhea" id="RHEA:23296"/>
        <dbReference type="ChEBI" id="CHEBI:15361"/>
        <dbReference type="ChEBI" id="CHEBI:17122"/>
        <dbReference type="ChEBI" id="CHEBI:173083"/>
        <dbReference type="EC" id="4.1.3.3"/>
    </reaction>
</comment>
<feature type="active site" description="Schiff-base intermediate with substrate" evidence="12">
    <location>
        <position position="177"/>
    </location>
</feature>
<keyword evidence="7 11" id="KW-0456">Lyase</keyword>
<dbReference type="GeneID" id="136821044"/>
<evidence type="ECO:0000313" key="15">
    <source>
        <dbReference type="Proteomes" id="UP000594262"/>
    </source>
</evidence>
<dbReference type="EnsemblMetazoa" id="CLYHEMT017290.1">
    <property type="protein sequence ID" value="CLYHEMP017290.1"/>
    <property type="gene ID" value="CLYHEMG017290"/>
</dbReference>
<dbReference type="PROSITE" id="PS00665">
    <property type="entry name" value="DHDPS_1"/>
    <property type="match status" value="1"/>
</dbReference>
<dbReference type="PANTHER" id="PTHR12128">
    <property type="entry name" value="DIHYDRODIPICOLINATE SYNTHASE"/>
    <property type="match status" value="1"/>
</dbReference>
<keyword evidence="9" id="KW-0119">Carbohydrate metabolism</keyword>
<protein>
    <recommendedName>
        <fullName evidence="5">N-acetylneuraminate lyase</fullName>
        <ecNumber evidence="5">4.1.3.3</ecNumber>
    </recommendedName>
</protein>
<proteinExistence type="inferred from homology"/>
<feature type="active site" description="Proton donor/acceptor" evidence="12">
    <location>
        <position position="147"/>
    </location>
</feature>
<evidence type="ECO:0000256" key="3">
    <source>
        <dbReference type="ARBA" id="ARBA00006324"/>
    </source>
</evidence>
<evidence type="ECO:0000256" key="2">
    <source>
        <dbReference type="ARBA" id="ARBA00004878"/>
    </source>
</evidence>
<dbReference type="AlphaFoldDB" id="A0A7M6DN52"/>
<dbReference type="PRINTS" id="PR00146">
    <property type="entry name" value="DHPICSNTHASE"/>
</dbReference>
<dbReference type="EC" id="4.1.3.3" evidence="5"/>
<dbReference type="PANTHER" id="PTHR12128:SF21">
    <property type="entry name" value="N-ACETYLNEURAMINATE LYASE"/>
    <property type="match status" value="1"/>
</dbReference>
<accession>A0A7M6DN52</accession>
<evidence type="ECO:0000256" key="12">
    <source>
        <dbReference type="PIRSR" id="PIRSR001365-1"/>
    </source>
</evidence>
<sequence length="311" mass="34883">MDLNGRMEKLMNYKGISAPPVTPTYQDGTVNYEAIGKFVDHLVQTGVNGVFVSGTTGEFTSLSMSERKMIAEAWLKFGKDKLDMIIIQCGSSCMDETKEMVRHAKENGADAVACISPSFLKPMNEEYLSDYLEEVASEAPNTPFMYYHLPSFTGVKVDMSKLMSLCYEKIETFAGLKCSSENMYEMIVPLKFKPKPLKVFYGFDWQFLGGLAMGADCAVCTSFNFIGNKFVEITKAYKNGNMKEAQSIQHKIALDFNPFCSKYHGVAFAKIATTLISGIDMGQPRRPLHQFSEKQIKEIKAFLTKEGYLKK</sequence>
<dbReference type="InterPro" id="IPR013785">
    <property type="entry name" value="Aldolase_TIM"/>
</dbReference>
<dbReference type="Proteomes" id="UP000594262">
    <property type="component" value="Unplaced"/>
</dbReference>
<comment type="pathway">
    <text evidence="2">Amino-sugar metabolism; N-acetylneuraminate degradation.</text>
</comment>
<dbReference type="OrthoDB" id="191315at2759"/>
<comment type="similarity">
    <text evidence="3">Belongs to the DapA family. NanA subfamily.</text>
</comment>
<dbReference type="Pfam" id="PF00701">
    <property type="entry name" value="DHDPS"/>
    <property type="match status" value="1"/>
</dbReference>
<organism evidence="14 15">
    <name type="scientific">Clytia hemisphaerica</name>
    <dbReference type="NCBI Taxonomy" id="252671"/>
    <lineage>
        <taxon>Eukaryota</taxon>
        <taxon>Metazoa</taxon>
        <taxon>Cnidaria</taxon>
        <taxon>Hydrozoa</taxon>
        <taxon>Hydroidolina</taxon>
        <taxon>Leptothecata</taxon>
        <taxon>Obeliida</taxon>
        <taxon>Clytiidae</taxon>
        <taxon>Clytia</taxon>
    </lineage>
</organism>
<evidence type="ECO:0000313" key="14">
    <source>
        <dbReference type="EnsemblMetazoa" id="CLYHEMP017290.1"/>
    </source>
</evidence>
<evidence type="ECO:0000256" key="11">
    <source>
        <dbReference type="PIRNR" id="PIRNR001365"/>
    </source>
</evidence>
<evidence type="ECO:0000256" key="10">
    <source>
        <dbReference type="ARBA" id="ARBA00044906"/>
    </source>
</evidence>
<evidence type="ECO:0000256" key="4">
    <source>
        <dbReference type="ARBA" id="ARBA00011881"/>
    </source>
</evidence>
<evidence type="ECO:0000256" key="7">
    <source>
        <dbReference type="ARBA" id="ARBA00023239"/>
    </source>
</evidence>
<evidence type="ECO:0000256" key="9">
    <source>
        <dbReference type="ARBA" id="ARBA00023277"/>
    </source>
</evidence>
<evidence type="ECO:0000256" key="8">
    <source>
        <dbReference type="ARBA" id="ARBA00023270"/>
    </source>
</evidence>
<evidence type="ECO:0000256" key="1">
    <source>
        <dbReference type="ARBA" id="ARBA00004496"/>
    </source>
</evidence>
<comment type="subcellular location">
    <subcellularLocation>
        <location evidence="1">Cytoplasm</location>
    </subcellularLocation>
</comment>
<reference evidence="14" key="1">
    <citation type="submission" date="2021-01" db="UniProtKB">
        <authorList>
            <consortium name="EnsemblMetazoa"/>
        </authorList>
    </citation>
    <scope>IDENTIFICATION</scope>
</reference>
<name>A0A7M6DN52_9CNID</name>
<dbReference type="PIRSF" id="PIRSF001365">
    <property type="entry name" value="DHDPS"/>
    <property type="match status" value="1"/>
</dbReference>
<evidence type="ECO:0000256" key="5">
    <source>
        <dbReference type="ARBA" id="ARBA00012911"/>
    </source>
</evidence>
<keyword evidence="15" id="KW-1185">Reference proteome</keyword>
<feature type="binding site" evidence="13">
    <location>
        <position position="56"/>
    </location>
    <ligand>
        <name>pyruvate</name>
        <dbReference type="ChEBI" id="CHEBI:15361"/>
    </ligand>
</feature>
<dbReference type="RefSeq" id="XP_066933379.1">
    <property type="nucleotide sequence ID" value="XM_067077278.1"/>
</dbReference>
<dbReference type="InterPro" id="IPR020624">
    <property type="entry name" value="Schiff_base-form_aldolases_CS"/>
</dbReference>
<feature type="binding site" evidence="13">
    <location>
        <position position="219"/>
    </location>
    <ligand>
        <name>pyruvate</name>
        <dbReference type="ChEBI" id="CHEBI:15361"/>
    </ligand>
</feature>
<dbReference type="SMART" id="SM01130">
    <property type="entry name" value="DHDPS"/>
    <property type="match status" value="1"/>
</dbReference>
<dbReference type="GO" id="GO:0008747">
    <property type="term" value="F:N-acetylneuraminate lyase activity"/>
    <property type="evidence" value="ECO:0007669"/>
    <property type="project" value="UniProtKB-EC"/>
</dbReference>